<comment type="caution">
    <text evidence="1">The sequence shown here is derived from an EMBL/GenBank/DDBJ whole genome shotgun (WGS) entry which is preliminary data.</text>
</comment>
<dbReference type="EMBL" id="SNRW01002846">
    <property type="protein sequence ID" value="KAA6391545.1"/>
    <property type="molecule type" value="Genomic_DNA"/>
</dbReference>
<gene>
    <name evidence="1" type="ORF">EZS28_012927</name>
</gene>
<protein>
    <submittedName>
        <fullName evidence="1">Uncharacterized protein</fullName>
    </submittedName>
</protein>
<accession>A0A5J4WA62</accession>
<evidence type="ECO:0000313" key="1">
    <source>
        <dbReference type="EMBL" id="KAA6391545.1"/>
    </source>
</evidence>
<sequence length="134" mass="14630">MPKPRKNYRGYNDHDEALRSSGEDLKCCLGQNCAPNCLDLGLNASCLDLNSNGALTFDGLDTQNQNTSFKLRGAPIYQRATGSYYNVDTSGKRPPPPILRIVHETFQLFQPTAGGSSTYITNLSIDEVIGQLSS</sequence>
<dbReference type="Proteomes" id="UP000324800">
    <property type="component" value="Unassembled WGS sequence"/>
</dbReference>
<proteinExistence type="predicted"/>
<dbReference type="AlphaFoldDB" id="A0A5J4WA62"/>
<evidence type="ECO:0000313" key="2">
    <source>
        <dbReference type="Proteomes" id="UP000324800"/>
    </source>
</evidence>
<organism evidence="1 2">
    <name type="scientific">Streblomastix strix</name>
    <dbReference type="NCBI Taxonomy" id="222440"/>
    <lineage>
        <taxon>Eukaryota</taxon>
        <taxon>Metamonada</taxon>
        <taxon>Preaxostyla</taxon>
        <taxon>Oxymonadida</taxon>
        <taxon>Streblomastigidae</taxon>
        <taxon>Streblomastix</taxon>
    </lineage>
</organism>
<name>A0A5J4WA62_9EUKA</name>
<reference evidence="1 2" key="1">
    <citation type="submission" date="2019-03" db="EMBL/GenBank/DDBJ databases">
        <title>Single cell metagenomics reveals metabolic interactions within the superorganism composed of flagellate Streblomastix strix and complex community of Bacteroidetes bacteria on its surface.</title>
        <authorList>
            <person name="Treitli S.C."/>
            <person name="Kolisko M."/>
            <person name="Husnik F."/>
            <person name="Keeling P."/>
            <person name="Hampl V."/>
        </authorList>
    </citation>
    <scope>NUCLEOTIDE SEQUENCE [LARGE SCALE GENOMIC DNA]</scope>
    <source>
        <strain evidence="1">ST1C</strain>
    </source>
</reference>